<feature type="region of interest" description="Ribokinase" evidence="15">
    <location>
        <begin position="1"/>
        <end position="318"/>
    </location>
</feature>
<keyword evidence="10 15" id="KW-0119">Carbohydrate metabolism</keyword>
<sequence length="474" mass="51250">MQHDFKNAHILIIGDVMLDRYWSGQTSRISPEAPVPVVRISDFEERAGGSGNVALNVTALGAHASLVALTGQDDNARSLERLLTAKGVNCFFQKVSAPTITKLRVLSQHQQLIRLDFEDEFHDMPTNEALTNFDSELAHCNAVIFSDYGKGTLADIQTLIKKAKKANKPILIDPKGTDFDRYQHATVITPNFKEFVAVVGPINSNEELVEKATTLIQRLDIEALLITRGESGMSLIKKQGRAIHIPTRAQEVFDVTGAGDTVIASLGLALATGYDLRTGMNIANAAAGIVVGKLGTSTVTVAELECALQDRSIPPLLTGIVNEDELLAAVKLSQSQGESIVMTNGCFDILHAGHIDYLQKARAKGDRLIIAINDDTSIQRLKGPSRPIVPLAQRMQLLNALQCVDWVVPFSEDTPERLISAVLPDILIKGSDYQVHEIAGSQQVLANGGDVLTLDLVPGCSTSAIVKKIQEQAN</sequence>
<dbReference type="NCBIfam" id="TIGR02199">
    <property type="entry name" value="rfaE_dom_II"/>
    <property type="match status" value="1"/>
</dbReference>
<evidence type="ECO:0000256" key="1">
    <source>
        <dbReference type="ARBA" id="ARBA00002319"/>
    </source>
</evidence>
<dbReference type="InterPro" id="IPR011914">
    <property type="entry name" value="RfaE_dom_II"/>
</dbReference>
<keyword evidence="8 15" id="KW-0067">ATP-binding</keyword>
<feature type="binding site" evidence="15">
    <location>
        <begin position="191"/>
        <end position="194"/>
    </location>
    <ligand>
        <name>ATP</name>
        <dbReference type="ChEBI" id="CHEBI:30616"/>
    </ligand>
</feature>
<dbReference type="InterPro" id="IPR014729">
    <property type="entry name" value="Rossmann-like_a/b/a_fold"/>
</dbReference>
<proteinExistence type="inferred from homology"/>
<dbReference type="AlphaFoldDB" id="A0A1L6TEJ5"/>
<dbReference type="Proteomes" id="UP000029558">
    <property type="component" value="Chromosome"/>
</dbReference>
<evidence type="ECO:0000313" key="16">
    <source>
        <dbReference type="EMBL" id="ALB23897.1"/>
    </source>
</evidence>
<comment type="pathway">
    <text evidence="15">Nucleotide-sugar biosynthesis; ADP-L-glycero-beta-D-manno-heptose biosynthesis; ADP-L-glycero-beta-D-manno-heptose from D-glycero-beta-D-manno-heptose 7-phosphate: step 1/4.</text>
</comment>
<comment type="pathway">
    <text evidence="15">Nucleotide-sugar biosynthesis; ADP-L-glycero-beta-D-manno-heptose biosynthesis; ADP-L-glycero-beta-D-manno-heptose from D-glycero-beta-D-manno-heptose 7-phosphate: step 3/4.</text>
</comment>
<evidence type="ECO:0000256" key="11">
    <source>
        <dbReference type="ARBA" id="ARBA00047428"/>
    </source>
</evidence>
<evidence type="ECO:0000256" key="15">
    <source>
        <dbReference type="HAMAP-Rule" id="MF_01603"/>
    </source>
</evidence>
<dbReference type="InterPro" id="IPR011611">
    <property type="entry name" value="PfkB_dom"/>
</dbReference>
<protein>
    <recommendedName>
        <fullName evidence="15">Bifunctional protein HldE</fullName>
    </recommendedName>
    <domain>
        <recommendedName>
            <fullName evidence="15">D-beta-D-heptose 7-phosphate kinase</fullName>
            <ecNumber evidence="15">2.7.1.167</ecNumber>
        </recommendedName>
        <alternativeName>
            <fullName evidence="15">D-beta-D-heptose 7-phosphotransferase</fullName>
        </alternativeName>
        <alternativeName>
            <fullName evidence="15">D-glycero-beta-D-manno-heptose-7-phosphate kinase</fullName>
        </alternativeName>
    </domain>
    <domain>
        <recommendedName>
            <fullName evidence="15">D-beta-D-heptose 1-phosphate adenylyltransferase</fullName>
            <ecNumber evidence="15">2.7.7.70</ecNumber>
        </recommendedName>
        <alternativeName>
            <fullName evidence="15">D-glycero-beta-D-manno-heptose 1-phosphate adenylyltransferase</fullName>
        </alternativeName>
    </domain>
</protein>
<comment type="catalytic activity">
    <reaction evidence="11 15">
        <text>D-glycero-beta-D-manno-heptose 1-phosphate + ATP + H(+) = ADP-D-glycero-beta-D-manno-heptose + diphosphate</text>
        <dbReference type="Rhea" id="RHEA:27465"/>
        <dbReference type="ChEBI" id="CHEBI:15378"/>
        <dbReference type="ChEBI" id="CHEBI:30616"/>
        <dbReference type="ChEBI" id="CHEBI:33019"/>
        <dbReference type="ChEBI" id="CHEBI:59967"/>
        <dbReference type="ChEBI" id="CHEBI:61593"/>
        <dbReference type="EC" id="2.7.7.70"/>
    </reaction>
</comment>
<dbReference type="GO" id="GO:0005524">
    <property type="term" value="F:ATP binding"/>
    <property type="evidence" value="ECO:0007669"/>
    <property type="project" value="UniProtKB-UniRule"/>
</dbReference>
<dbReference type="GO" id="GO:0033786">
    <property type="term" value="F:heptose-1-phosphate adenylyltransferase activity"/>
    <property type="evidence" value="ECO:0007669"/>
    <property type="project" value="UniProtKB-UniRule"/>
</dbReference>
<dbReference type="OrthoDB" id="9802794at2"/>
<dbReference type="FunFam" id="3.40.1190.20:FF:000002">
    <property type="entry name" value="Bifunctional protein HldE"/>
    <property type="match status" value="1"/>
</dbReference>
<feature type="active site" evidence="15">
    <location>
        <position position="260"/>
    </location>
</feature>
<dbReference type="GO" id="GO:0016773">
    <property type="term" value="F:phosphotransferase activity, alcohol group as acceptor"/>
    <property type="evidence" value="ECO:0007669"/>
    <property type="project" value="InterPro"/>
</dbReference>
<dbReference type="InterPro" id="IPR011913">
    <property type="entry name" value="RfaE_dom_I"/>
</dbReference>
<dbReference type="InterPro" id="IPR023030">
    <property type="entry name" value="Bifunc_HldE"/>
</dbReference>
<dbReference type="GO" id="GO:0033785">
    <property type="term" value="F:heptose 7-phosphate kinase activity"/>
    <property type="evidence" value="ECO:0007669"/>
    <property type="project" value="UniProtKB-UniRule"/>
</dbReference>
<comment type="function">
    <text evidence="1 15">Catalyzes the phosphorylation of D-glycero-D-manno-heptose 7-phosphate at the C-1 position to selectively form D-glycero-beta-D-manno-heptose-1,7-bisphosphate.</text>
</comment>
<dbReference type="FunFam" id="3.40.50.620:FF:000028">
    <property type="entry name" value="Bifunctional protein HldE"/>
    <property type="match status" value="1"/>
</dbReference>
<comment type="similarity">
    <text evidence="14 15">In the C-terminal section; belongs to the cytidylyltransferase family.</text>
</comment>
<evidence type="ECO:0000256" key="5">
    <source>
        <dbReference type="ARBA" id="ARBA00022695"/>
    </source>
</evidence>
<dbReference type="SUPFAM" id="SSF52374">
    <property type="entry name" value="Nucleotidylyl transferase"/>
    <property type="match status" value="1"/>
</dbReference>
<evidence type="ECO:0000256" key="12">
    <source>
        <dbReference type="ARBA" id="ARBA00052873"/>
    </source>
</evidence>
<name>A0A1L6TEJ5_PISSA</name>
<keyword evidence="6 15" id="KW-0547">Nucleotide-binding</keyword>
<organism evidence="16 17">
    <name type="scientific">Piscirickettsia salmonis</name>
    <dbReference type="NCBI Taxonomy" id="1238"/>
    <lineage>
        <taxon>Bacteria</taxon>
        <taxon>Pseudomonadati</taxon>
        <taxon>Pseudomonadota</taxon>
        <taxon>Gammaproteobacteria</taxon>
        <taxon>Thiotrichales</taxon>
        <taxon>Piscirickettsiaceae</taxon>
        <taxon>Piscirickettsia</taxon>
    </lineage>
</organism>
<gene>
    <name evidence="15" type="primary">hldE</name>
    <name evidence="16" type="ORF">KU39_2721</name>
</gene>
<feature type="region of interest" description="Cytidylyltransferase" evidence="15">
    <location>
        <begin position="342"/>
        <end position="474"/>
    </location>
</feature>
<evidence type="ECO:0000256" key="2">
    <source>
        <dbReference type="ARBA" id="ARBA00003753"/>
    </source>
</evidence>
<evidence type="ECO:0000256" key="14">
    <source>
        <dbReference type="ARBA" id="ARBA00061122"/>
    </source>
</evidence>
<evidence type="ECO:0000256" key="4">
    <source>
        <dbReference type="ARBA" id="ARBA00022679"/>
    </source>
</evidence>
<comment type="similarity">
    <text evidence="13 15">In the N-terminal section; belongs to the carbohydrate kinase PfkB family.</text>
</comment>
<evidence type="ECO:0000256" key="9">
    <source>
        <dbReference type="ARBA" id="ARBA00023268"/>
    </source>
</evidence>
<dbReference type="InterPro" id="IPR004821">
    <property type="entry name" value="Cyt_trans-like"/>
</dbReference>
<keyword evidence="9 15" id="KW-0511">Multifunctional enzyme</keyword>
<dbReference type="Pfam" id="PF01467">
    <property type="entry name" value="CTP_transf_like"/>
    <property type="match status" value="1"/>
</dbReference>
<dbReference type="NCBIfam" id="TIGR02198">
    <property type="entry name" value="rfaE_dom_I"/>
    <property type="match status" value="1"/>
</dbReference>
<evidence type="ECO:0000256" key="6">
    <source>
        <dbReference type="ARBA" id="ARBA00022741"/>
    </source>
</evidence>
<dbReference type="GO" id="GO:0005829">
    <property type="term" value="C:cytosol"/>
    <property type="evidence" value="ECO:0007669"/>
    <property type="project" value="TreeGrafter"/>
</dbReference>
<comment type="function">
    <text evidence="2 15">Catalyzes the ADP transfer from ATP to D-glycero-beta-D-manno-heptose 1-phosphate, yielding ADP-D-glycero-beta-D-manno-heptose.</text>
</comment>
<dbReference type="RefSeq" id="WP_017377343.1">
    <property type="nucleotide sequence ID" value="NZ_CP012508.1"/>
</dbReference>
<dbReference type="Gene3D" id="3.40.50.620">
    <property type="entry name" value="HUPs"/>
    <property type="match status" value="1"/>
</dbReference>
<accession>A0A1L6TEJ5</accession>
<dbReference type="EC" id="2.7.7.70" evidence="15"/>
<comment type="subunit">
    <text evidence="3 15">Homodimer.</text>
</comment>
<evidence type="ECO:0000256" key="10">
    <source>
        <dbReference type="ARBA" id="ARBA00023277"/>
    </source>
</evidence>
<dbReference type="HAMAP" id="MF_01603">
    <property type="entry name" value="HldE"/>
    <property type="match status" value="1"/>
</dbReference>
<evidence type="ECO:0000256" key="7">
    <source>
        <dbReference type="ARBA" id="ARBA00022777"/>
    </source>
</evidence>
<evidence type="ECO:0000256" key="3">
    <source>
        <dbReference type="ARBA" id="ARBA00011738"/>
    </source>
</evidence>
<dbReference type="Pfam" id="PF00294">
    <property type="entry name" value="PfkB"/>
    <property type="match status" value="1"/>
</dbReference>
<keyword evidence="7 15" id="KW-0418">Kinase</keyword>
<evidence type="ECO:0000313" key="17">
    <source>
        <dbReference type="Proteomes" id="UP000029558"/>
    </source>
</evidence>
<comment type="catalytic activity">
    <reaction evidence="12 15">
        <text>D-glycero-beta-D-manno-heptose 7-phosphate + ATP = D-glycero-beta-D-manno-heptose 1,7-bisphosphate + ADP + H(+)</text>
        <dbReference type="Rhea" id="RHEA:27473"/>
        <dbReference type="ChEBI" id="CHEBI:15378"/>
        <dbReference type="ChEBI" id="CHEBI:30616"/>
        <dbReference type="ChEBI" id="CHEBI:60204"/>
        <dbReference type="ChEBI" id="CHEBI:60208"/>
        <dbReference type="ChEBI" id="CHEBI:456216"/>
        <dbReference type="EC" id="2.7.1.167"/>
    </reaction>
</comment>
<dbReference type="EMBL" id="CP012508">
    <property type="protein sequence ID" value="ALB23897.1"/>
    <property type="molecule type" value="Genomic_DNA"/>
</dbReference>
<evidence type="ECO:0000256" key="8">
    <source>
        <dbReference type="ARBA" id="ARBA00022840"/>
    </source>
</evidence>
<dbReference type="PANTHER" id="PTHR46969">
    <property type="entry name" value="BIFUNCTIONAL PROTEIN HLDE"/>
    <property type="match status" value="1"/>
</dbReference>
<evidence type="ECO:0000256" key="13">
    <source>
        <dbReference type="ARBA" id="ARBA00060955"/>
    </source>
</evidence>
<dbReference type="SUPFAM" id="SSF53613">
    <property type="entry name" value="Ribokinase-like"/>
    <property type="match status" value="1"/>
</dbReference>
<dbReference type="CDD" id="cd01172">
    <property type="entry name" value="RfaE_like"/>
    <property type="match status" value="1"/>
</dbReference>
<keyword evidence="5 15" id="KW-0548">Nucleotidyltransferase</keyword>
<keyword evidence="4 15" id="KW-0808">Transferase</keyword>
<dbReference type="InterPro" id="IPR029056">
    <property type="entry name" value="Ribokinase-like"/>
</dbReference>
<dbReference type="EC" id="2.7.1.167" evidence="15"/>
<reference evidence="16 17" key="1">
    <citation type="journal article" date="2014" name="Genome Announc.">
        <title>Comparative Genome Analysis of Two Isolates of the Fish Pathogen Piscirickettsia salmonis from Different Hosts Reveals Major Differences in Virulence-Associated Secretion Systems.</title>
        <authorList>
            <person name="Bohle H."/>
            <person name="Henriquez P."/>
            <person name="Grothusen H."/>
            <person name="Navas E."/>
            <person name="Sandoval A."/>
            <person name="Bustamante F."/>
            <person name="Bustos P."/>
            <person name="Mancilla M."/>
        </authorList>
    </citation>
    <scope>NUCLEOTIDE SEQUENCE [LARGE SCALE GENOMIC DNA]</scope>
    <source>
        <strain evidence="17">B1-32597</strain>
    </source>
</reference>
<dbReference type="Gene3D" id="3.40.1190.20">
    <property type="match status" value="1"/>
</dbReference>
<dbReference type="NCBIfam" id="TIGR00125">
    <property type="entry name" value="cyt_tran_rel"/>
    <property type="match status" value="1"/>
</dbReference>
<dbReference type="PANTHER" id="PTHR46969:SF1">
    <property type="entry name" value="BIFUNCTIONAL PROTEIN HLDE"/>
    <property type="match status" value="1"/>
</dbReference>
<dbReference type="GO" id="GO:0097171">
    <property type="term" value="P:ADP-L-glycero-beta-D-manno-heptose biosynthetic process"/>
    <property type="evidence" value="ECO:0007669"/>
    <property type="project" value="UniProtKB-UniPathway"/>
</dbReference>
<dbReference type="NCBIfam" id="NF008454">
    <property type="entry name" value="PRK11316.1"/>
    <property type="match status" value="1"/>
</dbReference>